<dbReference type="PANTHER" id="PTHR31286">
    <property type="entry name" value="GLYCINE-RICH CELL WALL STRUCTURAL PROTEIN 1.8-LIKE"/>
    <property type="match status" value="1"/>
</dbReference>
<evidence type="ECO:0008006" key="6">
    <source>
        <dbReference type="Google" id="ProtNLM"/>
    </source>
</evidence>
<feature type="compositionally biased region" description="Polar residues" evidence="1">
    <location>
        <begin position="173"/>
        <end position="182"/>
    </location>
</feature>
<feature type="domain" description="Zinc knuckle CX2CX4HX4C" evidence="3">
    <location>
        <begin position="79"/>
        <end position="125"/>
    </location>
</feature>
<evidence type="ECO:0000313" key="4">
    <source>
        <dbReference type="EMBL" id="KAL3618557.1"/>
    </source>
</evidence>
<protein>
    <recommendedName>
        <fullName evidence="6">CCHC-type domain-containing protein</fullName>
    </recommendedName>
</protein>
<dbReference type="InterPro" id="IPR040256">
    <property type="entry name" value="At4g02000-like"/>
</dbReference>
<dbReference type="AlphaFoldDB" id="A0ABD3BPC5"/>
<evidence type="ECO:0000313" key="5">
    <source>
        <dbReference type="Proteomes" id="UP001632038"/>
    </source>
</evidence>
<dbReference type="InterPro" id="IPR036691">
    <property type="entry name" value="Endo/exonu/phosph_ase_sf"/>
</dbReference>
<organism evidence="4 5">
    <name type="scientific">Castilleja foliolosa</name>
    <dbReference type="NCBI Taxonomy" id="1961234"/>
    <lineage>
        <taxon>Eukaryota</taxon>
        <taxon>Viridiplantae</taxon>
        <taxon>Streptophyta</taxon>
        <taxon>Embryophyta</taxon>
        <taxon>Tracheophyta</taxon>
        <taxon>Spermatophyta</taxon>
        <taxon>Magnoliopsida</taxon>
        <taxon>eudicotyledons</taxon>
        <taxon>Gunneridae</taxon>
        <taxon>Pentapetalae</taxon>
        <taxon>asterids</taxon>
        <taxon>lamiids</taxon>
        <taxon>Lamiales</taxon>
        <taxon>Orobanchaceae</taxon>
        <taxon>Pedicularideae</taxon>
        <taxon>Castillejinae</taxon>
        <taxon>Castilleja</taxon>
    </lineage>
</organism>
<evidence type="ECO:0000256" key="1">
    <source>
        <dbReference type="SAM" id="MobiDB-lite"/>
    </source>
</evidence>
<keyword evidence="5" id="KW-1185">Reference proteome</keyword>
<sequence>MAFKDHQTVLAWWPPDKALAEVDLDTARFWVHIYGIPVSYINPSNVEMLANEIGTFVKTDLHSPAQKWKRYVKIEIDININKPLLSYPVFSCDWGKRLMLEIRYERLIDFCHTCGRIGHKGPYCSWKGQDDGEIEERNFGPWMKFEAPHITNPKLASQSPERKCYPFNKDNRPNSQSSPNLNLAENLNWDKEKMDESVPTPDAKVTANLTITDNPTLEKQKLRVENPKFLPQKECSPTAQKANPDNLAANMVSEAKEKLAGQNEKGLGLADELGKENGPSGIYAGIGPNSNKLGPSLKRKLAEMVYEPADVVFISEVKSPLSPLISNSLKALNFTKSAFSPPIGKSGGLILAWKDNINLTILSIHSNLFHTSILDATNSRLFTPVYVPCNHIKKDLFWKDIGSLNLNPTLPWLMTGDFNDITDQKEKKGGLSFTSSSTYRLVQDLHDNV</sequence>
<dbReference type="Pfam" id="PF03372">
    <property type="entry name" value="Exo_endo_phos"/>
    <property type="match status" value="1"/>
</dbReference>
<dbReference type="SUPFAM" id="SSF56219">
    <property type="entry name" value="DNase I-like"/>
    <property type="match status" value="1"/>
</dbReference>
<evidence type="ECO:0000259" key="2">
    <source>
        <dbReference type="Pfam" id="PF03372"/>
    </source>
</evidence>
<comment type="caution">
    <text evidence="4">The sequence shown here is derived from an EMBL/GenBank/DDBJ whole genome shotgun (WGS) entry which is preliminary data.</text>
</comment>
<feature type="region of interest" description="Disordered" evidence="1">
    <location>
        <begin position="153"/>
        <end position="182"/>
    </location>
</feature>
<evidence type="ECO:0000259" key="3">
    <source>
        <dbReference type="Pfam" id="PF14392"/>
    </source>
</evidence>
<dbReference type="PANTHER" id="PTHR31286:SF178">
    <property type="entry name" value="DUF4283 DOMAIN-CONTAINING PROTEIN"/>
    <property type="match status" value="1"/>
</dbReference>
<reference evidence="5" key="1">
    <citation type="journal article" date="2024" name="IScience">
        <title>Strigolactones Initiate the Formation of Haustorium-like Structures in Castilleja.</title>
        <authorList>
            <person name="Buerger M."/>
            <person name="Peterson D."/>
            <person name="Chory J."/>
        </authorList>
    </citation>
    <scope>NUCLEOTIDE SEQUENCE [LARGE SCALE GENOMIC DNA]</scope>
</reference>
<gene>
    <name evidence="4" type="ORF">CASFOL_037639</name>
</gene>
<dbReference type="Gene3D" id="3.60.10.10">
    <property type="entry name" value="Endonuclease/exonuclease/phosphatase"/>
    <property type="match status" value="1"/>
</dbReference>
<dbReference type="InterPro" id="IPR005135">
    <property type="entry name" value="Endo/exonuclease/phosphatase"/>
</dbReference>
<dbReference type="Pfam" id="PF14392">
    <property type="entry name" value="zf-CCHC_4"/>
    <property type="match status" value="1"/>
</dbReference>
<accession>A0ABD3BPC5</accession>
<dbReference type="InterPro" id="IPR025836">
    <property type="entry name" value="Zn_knuckle_CX2CX4HX4C"/>
</dbReference>
<name>A0ABD3BPC5_9LAMI</name>
<dbReference type="EMBL" id="JAVIJP010000080">
    <property type="protein sequence ID" value="KAL3618557.1"/>
    <property type="molecule type" value="Genomic_DNA"/>
</dbReference>
<dbReference type="Proteomes" id="UP001632038">
    <property type="component" value="Unassembled WGS sequence"/>
</dbReference>
<feature type="compositionally biased region" description="Basic and acidic residues" evidence="1">
    <location>
        <begin position="160"/>
        <end position="172"/>
    </location>
</feature>
<feature type="domain" description="Endonuclease/exonuclease/phosphatase" evidence="2">
    <location>
        <begin position="299"/>
        <end position="424"/>
    </location>
</feature>
<proteinExistence type="predicted"/>